<gene>
    <name evidence="1" type="ORF">F0562_021594</name>
</gene>
<reference evidence="1 2" key="1">
    <citation type="submission" date="2019-09" db="EMBL/GenBank/DDBJ databases">
        <title>A chromosome-level genome assembly of the Chinese tupelo Nyssa sinensis.</title>
        <authorList>
            <person name="Yang X."/>
            <person name="Kang M."/>
            <person name="Yang Y."/>
            <person name="Xiong H."/>
            <person name="Wang M."/>
            <person name="Zhang Z."/>
            <person name="Wang Z."/>
            <person name="Wu H."/>
            <person name="Ma T."/>
            <person name="Liu J."/>
            <person name="Xi Z."/>
        </authorList>
    </citation>
    <scope>NUCLEOTIDE SEQUENCE [LARGE SCALE GENOMIC DNA]</scope>
    <source>
        <strain evidence="1">J267</strain>
        <tissue evidence="1">Leaf</tissue>
    </source>
</reference>
<name>A0A5J5BND1_9ASTE</name>
<proteinExistence type="predicted"/>
<protein>
    <submittedName>
        <fullName evidence="1">Uncharacterized protein</fullName>
    </submittedName>
</protein>
<evidence type="ECO:0000313" key="2">
    <source>
        <dbReference type="Proteomes" id="UP000325577"/>
    </source>
</evidence>
<dbReference type="AlphaFoldDB" id="A0A5J5BND1"/>
<organism evidence="1 2">
    <name type="scientific">Nyssa sinensis</name>
    <dbReference type="NCBI Taxonomy" id="561372"/>
    <lineage>
        <taxon>Eukaryota</taxon>
        <taxon>Viridiplantae</taxon>
        <taxon>Streptophyta</taxon>
        <taxon>Embryophyta</taxon>
        <taxon>Tracheophyta</taxon>
        <taxon>Spermatophyta</taxon>
        <taxon>Magnoliopsida</taxon>
        <taxon>eudicotyledons</taxon>
        <taxon>Gunneridae</taxon>
        <taxon>Pentapetalae</taxon>
        <taxon>asterids</taxon>
        <taxon>Cornales</taxon>
        <taxon>Nyssaceae</taxon>
        <taxon>Nyssa</taxon>
    </lineage>
</organism>
<keyword evidence="2" id="KW-1185">Reference proteome</keyword>
<evidence type="ECO:0000313" key="1">
    <source>
        <dbReference type="EMBL" id="KAA8543660.1"/>
    </source>
</evidence>
<dbReference type="Proteomes" id="UP000325577">
    <property type="component" value="Linkage Group LG11"/>
</dbReference>
<sequence length="67" mass="7797">MRADDIGGNLLRMTKNDLTLLLRLYKLYIAGFSLKRWCKLRYQSEERKVAEERLDSGSYVGMGRHCG</sequence>
<accession>A0A5J5BND1</accession>
<dbReference type="EMBL" id="CM018034">
    <property type="protein sequence ID" value="KAA8543660.1"/>
    <property type="molecule type" value="Genomic_DNA"/>
</dbReference>